<protein>
    <submittedName>
        <fullName evidence="3">Aminodeoxychorismate synthase</fullName>
        <ecNumber evidence="3">2.6.1.85</ecNumber>
    </submittedName>
</protein>
<dbReference type="GO" id="GO:0046820">
    <property type="term" value="F:4-amino-4-deoxychorismate synthase activity"/>
    <property type="evidence" value="ECO:0007669"/>
    <property type="project" value="UniProtKB-EC"/>
</dbReference>
<dbReference type="AlphaFoldDB" id="A0A037ZIC1"/>
<accession>A0A037ZIC1</accession>
<keyword evidence="4" id="KW-1185">Reference proteome</keyword>
<reference evidence="3 4" key="1">
    <citation type="submission" date="2014-03" db="EMBL/GenBank/DDBJ databases">
        <title>Draft Genome Sequence of Actibacterium mucosum KCTC 23349, a Marine Alphaproteobacterium with Complex Ionic Requirements Isolated from Mediterranean Seawater at Malvarrosa Beach, Valencia, Spain.</title>
        <authorList>
            <person name="Arahal D.R."/>
            <person name="Shao Z."/>
            <person name="Lai Q."/>
            <person name="Pujalte M.J."/>
        </authorList>
    </citation>
    <scope>NUCLEOTIDE SEQUENCE [LARGE SCALE GENOMIC DNA]</scope>
    <source>
        <strain evidence="3 4">KCTC 23349</strain>
    </source>
</reference>
<dbReference type="PANTHER" id="PTHR11236:SF50">
    <property type="entry name" value="AMINODEOXYCHORISMATE SYNTHASE COMPONENT 1"/>
    <property type="match status" value="1"/>
</dbReference>
<dbReference type="Pfam" id="PF00425">
    <property type="entry name" value="Chorismate_bind"/>
    <property type="match status" value="1"/>
</dbReference>
<proteinExistence type="predicted"/>
<feature type="domain" description="Chorismate-utilising enzyme C-terminal" evidence="2">
    <location>
        <begin position="105"/>
        <end position="359"/>
    </location>
</feature>
<dbReference type="InterPro" id="IPR005802">
    <property type="entry name" value="ADC_synth_comp_1"/>
</dbReference>
<organism evidence="3 4">
    <name type="scientific">Actibacterium mucosum KCTC 23349</name>
    <dbReference type="NCBI Taxonomy" id="1454373"/>
    <lineage>
        <taxon>Bacteria</taxon>
        <taxon>Pseudomonadati</taxon>
        <taxon>Pseudomonadota</taxon>
        <taxon>Alphaproteobacteria</taxon>
        <taxon>Rhodobacterales</taxon>
        <taxon>Roseobacteraceae</taxon>
        <taxon>Actibacterium</taxon>
    </lineage>
</organism>
<evidence type="ECO:0000313" key="4">
    <source>
        <dbReference type="Proteomes" id="UP000026249"/>
    </source>
</evidence>
<dbReference type="InterPro" id="IPR019999">
    <property type="entry name" value="Anth_synth_I-like"/>
</dbReference>
<keyword evidence="3" id="KW-0808">Transferase</keyword>
<dbReference type="NCBIfam" id="TIGR00553">
    <property type="entry name" value="pabB"/>
    <property type="match status" value="1"/>
</dbReference>
<dbReference type="PANTHER" id="PTHR11236">
    <property type="entry name" value="AMINOBENZOATE/ANTHRANILATE SYNTHASE"/>
    <property type="match status" value="1"/>
</dbReference>
<evidence type="ECO:0000259" key="2">
    <source>
        <dbReference type="Pfam" id="PF00425"/>
    </source>
</evidence>
<dbReference type="NCBIfam" id="NF005698">
    <property type="entry name" value="PRK07508.1"/>
    <property type="match status" value="1"/>
</dbReference>
<keyword evidence="3" id="KW-0032">Aminotransferase</keyword>
<dbReference type="GO" id="GO:0009396">
    <property type="term" value="P:folic acid-containing compound biosynthetic process"/>
    <property type="evidence" value="ECO:0007669"/>
    <property type="project" value="InterPro"/>
</dbReference>
<dbReference type="SUPFAM" id="SSF56322">
    <property type="entry name" value="ADC synthase"/>
    <property type="match status" value="1"/>
</dbReference>
<name>A0A037ZIC1_9RHOB</name>
<evidence type="ECO:0000313" key="3">
    <source>
        <dbReference type="EMBL" id="KAJ56195.1"/>
    </source>
</evidence>
<gene>
    <name evidence="3" type="ORF">ACMU_10610</name>
</gene>
<comment type="caution">
    <text evidence="3">The sequence shown here is derived from an EMBL/GenBank/DDBJ whole genome shotgun (WGS) entry which is preliminary data.</text>
</comment>
<dbReference type="STRING" id="1454373.ACMU_10610"/>
<dbReference type="Gene3D" id="3.60.120.10">
    <property type="entry name" value="Anthranilate synthase"/>
    <property type="match status" value="1"/>
</dbReference>
<sequence>MQFQNGPGGAPARFAMPDEMIVAWQQDGVETALSRISQAQQAGKWLAGFASYELGYVLIPGLADLIPTRRDTPLLAFGVFDGPEARAPIGGQGSLQALLPHWSATRYAHAFARLHDYIGAGDVYQANLTFPLSARYNGGPEGLYAALAATQPVDHAALADLGAGPVILSRSPELFFATDAQGRITTRPMKGTAPRGDTPVQDQAHRNALQRSEKDRAENLMIVDLLRNDVSRIAQVGSVEVPKLFDVETYATVHQMVSEVTAELLPGTDLPAILRALFPCGSITGAPKRRAMEIIRELEPDPRGIYCGTLGWMGPDGASCFNVAIRTLSLFDGGAARLNAGGGVVWDSTAAREYEEALWKTRFARTSPQG</sequence>
<dbReference type="GO" id="GO:0000162">
    <property type="term" value="P:L-tryptophan biosynthetic process"/>
    <property type="evidence" value="ECO:0007669"/>
    <property type="project" value="TreeGrafter"/>
</dbReference>
<dbReference type="Proteomes" id="UP000026249">
    <property type="component" value="Unassembled WGS sequence"/>
</dbReference>
<dbReference type="InterPro" id="IPR005801">
    <property type="entry name" value="ADC_synthase"/>
</dbReference>
<dbReference type="EC" id="2.6.1.85" evidence="3"/>
<feature type="region of interest" description="Disordered" evidence="1">
    <location>
        <begin position="186"/>
        <end position="213"/>
    </location>
</feature>
<evidence type="ECO:0000256" key="1">
    <source>
        <dbReference type="SAM" id="MobiDB-lite"/>
    </source>
</evidence>
<dbReference type="PRINTS" id="PR00095">
    <property type="entry name" value="ANTSNTHASEI"/>
</dbReference>
<dbReference type="EMBL" id="JFKE01000003">
    <property type="protein sequence ID" value="KAJ56195.1"/>
    <property type="molecule type" value="Genomic_DNA"/>
</dbReference>
<dbReference type="InterPro" id="IPR015890">
    <property type="entry name" value="Chorismate_C"/>
</dbReference>